<feature type="domain" description="Transposable element P transposase-like RNase H C-terminal" evidence="1">
    <location>
        <begin position="213"/>
        <end position="235"/>
    </location>
</feature>
<reference evidence="2" key="1">
    <citation type="submission" date="2019-08" db="EMBL/GenBank/DDBJ databases">
        <title>The genome of the North American firefly Photinus pyralis.</title>
        <authorList>
            <consortium name="Photinus pyralis genome working group"/>
            <person name="Fallon T.R."/>
            <person name="Sander Lower S.E."/>
            <person name="Weng J.-K."/>
        </authorList>
    </citation>
    <scope>NUCLEOTIDE SEQUENCE</scope>
    <source>
        <strain evidence="2">TRF0915ILg1</strain>
        <tissue evidence="2">Whole body</tissue>
    </source>
</reference>
<evidence type="ECO:0000313" key="3">
    <source>
        <dbReference type="Proteomes" id="UP000801492"/>
    </source>
</evidence>
<protein>
    <recommendedName>
        <fullName evidence="1">Transposable element P transposase-like RNase H C-terminal domain-containing protein</fullName>
    </recommendedName>
</protein>
<evidence type="ECO:0000259" key="1">
    <source>
        <dbReference type="Pfam" id="PF21789"/>
    </source>
</evidence>
<proteinExistence type="predicted"/>
<sequence length="366" mass="41613">MSRKPFTTLKETLYYCFTNEIQSDIALIPPKVDNLTDEEIEVEQPEASPSAVRNAMSRNTYLELKSAFHVQDNSQAQNNNKDKSFKVRPLVELFSLYCGKETNDNQPIDPLRTHKNMLSVVTNPNPHPTFFDNIFIKCEVVGGFEEKRIPDNDKRNRGSHDYAFHEDNAVVLVRWKDNKCVTMPQIMILLNRWFQFKDATKKKKPRHQSTAYSVITSRFGSNNNTTCRQFEAVYKTLSLHTEIKDADSGNAVALDNTSILCCSNNNLTHNNSGDDLLDSEDFVHFGGMDGLDDGGSDLDDEEEMGINDMDFQNAVSEFEDAVLVGEQTQIHVNSGKEDEAEVNQENSQNITINTKNVRCQQLRLLR</sequence>
<organism evidence="2 3">
    <name type="scientific">Ignelater luminosus</name>
    <name type="common">Cucubano</name>
    <name type="synonym">Pyrophorus luminosus</name>
    <dbReference type="NCBI Taxonomy" id="2038154"/>
    <lineage>
        <taxon>Eukaryota</taxon>
        <taxon>Metazoa</taxon>
        <taxon>Ecdysozoa</taxon>
        <taxon>Arthropoda</taxon>
        <taxon>Hexapoda</taxon>
        <taxon>Insecta</taxon>
        <taxon>Pterygota</taxon>
        <taxon>Neoptera</taxon>
        <taxon>Endopterygota</taxon>
        <taxon>Coleoptera</taxon>
        <taxon>Polyphaga</taxon>
        <taxon>Elateriformia</taxon>
        <taxon>Elateroidea</taxon>
        <taxon>Elateridae</taxon>
        <taxon>Agrypninae</taxon>
        <taxon>Pyrophorini</taxon>
        <taxon>Ignelater</taxon>
    </lineage>
</organism>
<accession>A0A8K0GGH3</accession>
<dbReference type="OrthoDB" id="6779180at2759"/>
<evidence type="ECO:0000313" key="2">
    <source>
        <dbReference type="EMBL" id="KAF2898351.1"/>
    </source>
</evidence>
<dbReference type="EMBL" id="VTPC01003570">
    <property type="protein sequence ID" value="KAF2898351.1"/>
    <property type="molecule type" value="Genomic_DNA"/>
</dbReference>
<dbReference type="Proteomes" id="UP000801492">
    <property type="component" value="Unassembled WGS sequence"/>
</dbReference>
<comment type="caution">
    <text evidence="2">The sequence shown here is derived from an EMBL/GenBank/DDBJ whole genome shotgun (WGS) entry which is preliminary data.</text>
</comment>
<gene>
    <name evidence="2" type="ORF">ILUMI_07819</name>
</gene>
<dbReference type="AlphaFoldDB" id="A0A8K0GGH3"/>
<keyword evidence="3" id="KW-1185">Reference proteome</keyword>
<dbReference type="Pfam" id="PF21789">
    <property type="entry name" value="TNP-like_RNaseH_C"/>
    <property type="match status" value="1"/>
</dbReference>
<name>A0A8K0GGH3_IGNLU</name>
<dbReference type="InterPro" id="IPR048367">
    <property type="entry name" value="TNP-like_RNaseH_C"/>
</dbReference>